<name>A0ABY1PN68_9BACT</name>
<organism evidence="1 2">
    <name type="scientific">Neorhodopirellula lusitana</name>
    <dbReference type="NCBI Taxonomy" id="445327"/>
    <lineage>
        <taxon>Bacteria</taxon>
        <taxon>Pseudomonadati</taxon>
        <taxon>Planctomycetota</taxon>
        <taxon>Planctomycetia</taxon>
        <taxon>Pirellulales</taxon>
        <taxon>Pirellulaceae</taxon>
        <taxon>Neorhodopirellula</taxon>
    </lineage>
</organism>
<sequence length="59" mass="6812">MKQFQWTFLFSVFLMPLAGCGGGSEGEIATQDEIANYMEEHPELDMEDVEEPPEEKWEN</sequence>
<dbReference type="Proteomes" id="UP001158067">
    <property type="component" value="Unassembled WGS sequence"/>
</dbReference>
<evidence type="ECO:0000313" key="2">
    <source>
        <dbReference type="Proteomes" id="UP001158067"/>
    </source>
</evidence>
<reference evidence="1 2" key="1">
    <citation type="submission" date="2017-05" db="EMBL/GenBank/DDBJ databases">
        <authorList>
            <person name="Varghese N."/>
            <person name="Submissions S."/>
        </authorList>
    </citation>
    <scope>NUCLEOTIDE SEQUENCE [LARGE SCALE GENOMIC DNA]</scope>
    <source>
        <strain evidence="1 2">DSM 25457</strain>
    </source>
</reference>
<gene>
    <name evidence="1" type="ORF">SAMN06265222_101195</name>
</gene>
<comment type="caution">
    <text evidence="1">The sequence shown here is derived from an EMBL/GenBank/DDBJ whole genome shotgun (WGS) entry which is preliminary data.</text>
</comment>
<accession>A0ABY1PN68</accession>
<dbReference type="EMBL" id="FXUG01000001">
    <property type="protein sequence ID" value="SMP38834.1"/>
    <property type="molecule type" value="Genomic_DNA"/>
</dbReference>
<proteinExistence type="predicted"/>
<protein>
    <recommendedName>
        <fullName evidence="3">Secreted protein</fullName>
    </recommendedName>
</protein>
<evidence type="ECO:0008006" key="3">
    <source>
        <dbReference type="Google" id="ProtNLM"/>
    </source>
</evidence>
<keyword evidence="2" id="KW-1185">Reference proteome</keyword>
<evidence type="ECO:0000313" key="1">
    <source>
        <dbReference type="EMBL" id="SMP38834.1"/>
    </source>
</evidence>